<accession>K7YNQ3</accession>
<evidence type="ECO:0000313" key="3">
    <source>
        <dbReference type="Proteomes" id="UP000010077"/>
    </source>
</evidence>
<sequence length="52" mass="6440">MSNKYMKYEFNLIKINKFDYRLLFYYYFIRCVISTLNCIDSLINKIINLVSR</sequence>
<evidence type="ECO:0000313" key="2">
    <source>
        <dbReference type="EMBL" id="AFX98249.1"/>
    </source>
</evidence>
<dbReference type="EMBL" id="CP003539">
    <property type="protein sequence ID" value="AFX98249.1"/>
    <property type="molecule type" value="Genomic_DNA"/>
</dbReference>
<feature type="transmembrane region" description="Helical" evidence="1">
    <location>
        <begin position="24"/>
        <end position="43"/>
    </location>
</feature>
<dbReference type="KEGG" id="thal:A1OE_35"/>
<organism evidence="2 3">
    <name type="scientific">Candidatus Endolissoclinum faulkneri L2</name>
    <dbReference type="NCBI Taxonomy" id="1193729"/>
    <lineage>
        <taxon>Bacteria</taxon>
        <taxon>Pseudomonadati</taxon>
        <taxon>Pseudomonadota</taxon>
        <taxon>Alphaproteobacteria</taxon>
        <taxon>Rhodospirillales</taxon>
        <taxon>Rhodospirillaceae</taxon>
        <taxon>Candidatus Endolissoclinum</taxon>
    </lineage>
</organism>
<evidence type="ECO:0000256" key="1">
    <source>
        <dbReference type="SAM" id="Phobius"/>
    </source>
</evidence>
<keyword evidence="1" id="KW-0472">Membrane</keyword>
<keyword evidence="1" id="KW-0812">Transmembrane</keyword>
<reference evidence="2 3" key="1">
    <citation type="journal article" date="2012" name="Proc. Natl. Acad. Sci. U.S.A.">
        <title>Genome streamlining and chemical defense in a coral reef symbiosis.</title>
        <authorList>
            <person name="Kwan J.C."/>
            <person name="Donia M.S."/>
            <person name="Han A.W."/>
            <person name="Hirose E."/>
            <person name="Haygood M.G."/>
            <person name="Schmidt E.W."/>
        </authorList>
    </citation>
    <scope>NUCLEOTIDE SEQUENCE [LARGE SCALE GENOMIC DNA]</scope>
    <source>
        <strain evidence="2 3">L2</strain>
    </source>
</reference>
<dbReference type="Proteomes" id="UP000010077">
    <property type="component" value="Chromosome"/>
</dbReference>
<protein>
    <submittedName>
        <fullName evidence="2">Uncharacterized protein</fullName>
    </submittedName>
</protein>
<keyword evidence="3" id="KW-1185">Reference proteome</keyword>
<keyword evidence="1" id="KW-1133">Transmembrane helix</keyword>
<dbReference type="AlphaFoldDB" id="K7YNQ3"/>
<gene>
    <name evidence="2" type="ORF">A1OE_35</name>
</gene>
<proteinExistence type="predicted"/>
<dbReference type="HOGENOM" id="CLU_3077905_0_0_5"/>
<name>K7YNQ3_9PROT</name>